<dbReference type="InterPro" id="IPR015797">
    <property type="entry name" value="NUDIX_hydrolase-like_dom_sf"/>
</dbReference>
<evidence type="ECO:0000313" key="4">
    <source>
        <dbReference type="Proteomes" id="UP000616885"/>
    </source>
</evidence>
<reference evidence="3" key="1">
    <citation type="submission" date="2020-10" db="EMBL/GenBank/DDBJ databases">
        <title>High-Quality Genome Resource of Clonostachys rosea strain S41 by Oxford Nanopore Long-Read Sequencing.</title>
        <authorList>
            <person name="Wang H."/>
        </authorList>
    </citation>
    <scope>NUCLEOTIDE SEQUENCE</scope>
    <source>
        <strain evidence="3">S41</strain>
    </source>
</reference>
<accession>A0A8H7NEI1</accession>
<protein>
    <recommendedName>
        <fullName evidence="2">Nudix hydrolase domain-containing protein</fullName>
    </recommendedName>
</protein>
<evidence type="ECO:0000313" key="3">
    <source>
        <dbReference type="EMBL" id="KAF9754345.1"/>
    </source>
</evidence>
<dbReference type="AlphaFoldDB" id="A0A8H7NEI1"/>
<dbReference type="Proteomes" id="UP000616885">
    <property type="component" value="Unassembled WGS sequence"/>
</dbReference>
<keyword evidence="1" id="KW-0378">Hydrolase</keyword>
<evidence type="ECO:0000256" key="1">
    <source>
        <dbReference type="ARBA" id="ARBA00022801"/>
    </source>
</evidence>
<dbReference type="GO" id="GO:0016787">
    <property type="term" value="F:hydrolase activity"/>
    <property type="evidence" value="ECO:0007669"/>
    <property type="project" value="UniProtKB-KW"/>
</dbReference>
<dbReference type="Gene3D" id="3.90.79.10">
    <property type="entry name" value="Nucleoside Triphosphate Pyrophosphohydrolase"/>
    <property type="match status" value="1"/>
</dbReference>
<proteinExistence type="predicted"/>
<dbReference type="PANTHER" id="PTHR43736:SF2">
    <property type="entry name" value="MUTT_NUDIX FAMILY PROTEIN"/>
    <property type="match status" value="1"/>
</dbReference>
<comment type="caution">
    <text evidence="3">The sequence shown here is derived from an EMBL/GenBank/DDBJ whole genome shotgun (WGS) entry which is preliminary data.</text>
</comment>
<dbReference type="PROSITE" id="PS51462">
    <property type="entry name" value="NUDIX"/>
    <property type="match status" value="1"/>
</dbReference>
<dbReference type="InterPro" id="IPR020084">
    <property type="entry name" value="NUDIX_hydrolase_CS"/>
</dbReference>
<dbReference type="Pfam" id="PF00293">
    <property type="entry name" value="NUDIX"/>
    <property type="match status" value="1"/>
</dbReference>
<evidence type="ECO:0000259" key="2">
    <source>
        <dbReference type="PROSITE" id="PS51462"/>
    </source>
</evidence>
<feature type="domain" description="Nudix hydrolase" evidence="2">
    <location>
        <begin position="18"/>
        <end position="154"/>
    </location>
</feature>
<gene>
    <name evidence="3" type="ORF">IM811_013103</name>
</gene>
<name>A0A8H7NEI1_BIOOC</name>
<dbReference type="PANTHER" id="PTHR43736">
    <property type="entry name" value="ADP-RIBOSE PYROPHOSPHATASE"/>
    <property type="match status" value="1"/>
</dbReference>
<dbReference type="InterPro" id="IPR000086">
    <property type="entry name" value="NUDIX_hydrolase_dom"/>
</dbReference>
<sequence>MATPSKRIGIKNSNMTYTERQAVRAVTFNASGQIALIHAEKEDYYKLPGGGIDPGEDHIVAIEREMKEETGALIKIRPIGCVATTEEYRNDLHQISYCYCADLVDDSGAPELTELEIEDRLVHRWVSVDEAKKQMKEAQPTSNFGRFIKERDIFLLGEVLKRTQLLN</sequence>
<dbReference type="PROSITE" id="PS00893">
    <property type="entry name" value="NUDIX_BOX"/>
    <property type="match status" value="1"/>
</dbReference>
<dbReference type="EMBL" id="JADCTT010000004">
    <property type="protein sequence ID" value="KAF9754345.1"/>
    <property type="molecule type" value="Genomic_DNA"/>
</dbReference>
<dbReference type="SUPFAM" id="SSF55811">
    <property type="entry name" value="Nudix"/>
    <property type="match status" value="1"/>
</dbReference>
<organism evidence="3 4">
    <name type="scientific">Bionectria ochroleuca</name>
    <name type="common">Gliocladium roseum</name>
    <dbReference type="NCBI Taxonomy" id="29856"/>
    <lineage>
        <taxon>Eukaryota</taxon>
        <taxon>Fungi</taxon>
        <taxon>Dikarya</taxon>
        <taxon>Ascomycota</taxon>
        <taxon>Pezizomycotina</taxon>
        <taxon>Sordariomycetes</taxon>
        <taxon>Hypocreomycetidae</taxon>
        <taxon>Hypocreales</taxon>
        <taxon>Bionectriaceae</taxon>
        <taxon>Clonostachys</taxon>
    </lineage>
</organism>